<dbReference type="EMBL" id="VGLS01000252">
    <property type="protein sequence ID" value="MBM3224066.1"/>
    <property type="molecule type" value="Genomic_DNA"/>
</dbReference>
<reference evidence="1" key="1">
    <citation type="submission" date="2019-03" db="EMBL/GenBank/DDBJ databases">
        <title>Lake Tanganyika Metagenome-Assembled Genomes (MAGs).</title>
        <authorList>
            <person name="Tran P."/>
        </authorList>
    </citation>
    <scope>NUCLEOTIDE SEQUENCE</scope>
    <source>
        <strain evidence="1">K_DeepCast_65m_m2_066</strain>
    </source>
</reference>
<evidence type="ECO:0000313" key="2">
    <source>
        <dbReference type="Proteomes" id="UP000712673"/>
    </source>
</evidence>
<accession>A0A937W2P5</accession>
<sequence>MIETKIWRGPVAYEAGLTQLAAYLESEEQETGYYVLFHARPTVYGKLPHEQFEFTTQAHGKTIHVFLVRLGHMFDDALC</sequence>
<name>A0A937W2P5_UNCTE</name>
<evidence type="ECO:0000313" key="1">
    <source>
        <dbReference type="EMBL" id="MBM3224066.1"/>
    </source>
</evidence>
<proteinExistence type="predicted"/>
<protein>
    <submittedName>
        <fullName evidence="1">Uncharacterized protein</fullName>
    </submittedName>
</protein>
<organism evidence="1 2">
    <name type="scientific">Tectimicrobiota bacterium</name>
    <dbReference type="NCBI Taxonomy" id="2528274"/>
    <lineage>
        <taxon>Bacteria</taxon>
        <taxon>Pseudomonadati</taxon>
        <taxon>Nitrospinota/Tectimicrobiota group</taxon>
        <taxon>Candidatus Tectimicrobiota</taxon>
    </lineage>
</organism>
<dbReference type="Proteomes" id="UP000712673">
    <property type="component" value="Unassembled WGS sequence"/>
</dbReference>
<comment type="caution">
    <text evidence="1">The sequence shown here is derived from an EMBL/GenBank/DDBJ whole genome shotgun (WGS) entry which is preliminary data.</text>
</comment>
<gene>
    <name evidence="1" type="ORF">FJZ47_09720</name>
</gene>
<dbReference type="AlphaFoldDB" id="A0A937W2P5"/>